<evidence type="ECO:0000256" key="1">
    <source>
        <dbReference type="SAM" id="Phobius"/>
    </source>
</evidence>
<dbReference type="Proteomes" id="UP001172737">
    <property type="component" value="Unassembled WGS sequence"/>
</dbReference>
<protein>
    <submittedName>
        <fullName evidence="2">Uncharacterized protein</fullName>
    </submittedName>
</protein>
<comment type="caution">
    <text evidence="2">The sequence shown here is derived from an EMBL/GenBank/DDBJ whole genome shotgun (WGS) entry which is preliminary data.</text>
</comment>
<gene>
    <name evidence="2" type="ORF">QQX10_04280</name>
</gene>
<name>A0AAW7M799_9MICO</name>
<reference evidence="2" key="1">
    <citation type="submission" date="2023-06" db="EMBL/GenBank/DDBJ databases">
        <title>Sysu t00039.</title>
        <authorList>
            <person name="Gao L."/>
            <person name="Fang B.-Z."/>
            <person name="Li W.-J."/>
        </authorList>
    </citation>
    <scope>NUCLEOTIDE SEQUENCE</scope>
    <source>
        <strain evidence="2">SYSU T00039</strain>
    </source>
</reference>
<organism evidence="2 3">
    <name type="scientific">Demequina lignilytica</name>
    <dbReference type="NCBI Taxonomy" id="3051663"/>
    <lineage>
        <taxon>Bacteria</taxon>
        <taxon>Bacillati</taxon>
        <taxon>Actinomycetota</taxon>
        <taxon>Actinomycetes</taxon>
        <taxon>Micrococcales</taxon>
        <taxon>Demequinaceae</taxon>
        <taxon>Demequina</taxon>
    </lineage>
</organism>
<keyword evidence="1" id="KW-0812">Transmembrane</keyword>
<dbReference type="EMBL" id="JAUHPX010000002">
    <property type="protein sequence ID" value="MDN4487383.1"/>
    <property type="molecule type" value="Genomic_DNA"/>
</dbReference>
<feature type="transmembrane region" description="Helical" evidence="1">
    <location>
        <begin position="48"/>
        <end position="76"/>
    </location>
</feature>
<feature type="transmembrane region" description="Helical" evidence="1">
    <location>
        <begin position="12"/>
        <end position="36"/>
    </location>
</feature>
<feature type="transmembrane region" description="Helical" evidence="1">
    <location>
        <begin position="107"/>
        <end position="126"/>
    </location>
</feature>
<sequence length="136" mass="13798">MSTAERTRPGSVITVIILTWLAAILDVLGGVIMMALSRSSTFTDAIEVSGATVLISGIVSVAVGLVTGAVAALLGAGAAMARILVSVVMVVRIAAGVYSLVLLGTGGAMSAVITILFAVLILALLWNKAANRYFAH</sequence>
<proteinExistence type="predicted"/>
<keyword evidence="1" id="KW-0472">Membrane</keyword>
<evidence type="ECO:0000313" key="3">
    <source>
        <dbReference type="Proteomes" id="UP001172737"/>
    </source>
</evidence>
<keyword evidence="3" id="KW-1185">Reference proteome</keyword>
<evidence type="ECO:0000313" key="2">
    <source>
        <dbReference type="EMBL" id="MDN4487383.1"/>
    </source>
</evidence>
<feature type="transmembrane region" description="Helical" evidence="1">
    <location>
        <begin position="83"/>
        <end position="101"/>
    </location>
</feature>
<dbReference type="RefSeq" id="WP_301118446.1">
    <property type="nucleotide sequence ID" value="NZ_JAUHPX010000002.1"/>
</dbReference>
<accession>A0AAW7M799</accession>
<keyword evidence="1" id="KW-1133">Transmembrane helix</keyword>
<dbReference type="AlphaFoldDB" id="A0AAW7M799"/>